<protein>
    <submittedName>
        <fullName evidence="1">Uncharacterized protein</fullName>
    </submittedName>
</protein>
<comment type="caution">
    <text evidence="1">The sequence shown here is derived from an EMBL/GenBank/DDBJ whole genome shotgun (WGS) entry which is preliminary data.</text>
</comment>
<organism evidence="1">
    <name type="scientific">Gallibacterium anatis</name>
    <dbReference type="NCBI Taxonomy" id="750"/>
    <lineage>
        <taxon>Bacteria</taxon>
        <taxon>Pseudomonadati</taxon>
        <taxon>Pseudomonadota</taxon>
        <taxon>Gammaproteobacteria</taxon>
        <taxon>Pasteurellales</taxon>
        <taxon>Pasteurellaceae</taxon>
        <taxon>Gallibacterium</taxon>
    </lineage>
</organism>
<sequence>MTTTKSLLLNMKPVIMFLSRKRGADNTFVISATNSGGGTDFNVKGDVGEATQVKAVIL</sequence>
<gene>
    <name evidence="1" type="ORF">INT80_05155</name>
</gene>
<proteinExistence type="predicted"/>
<reference evidence="1" key="1">
    <citation type="submission" date="2020-11" db="EMBL/GenBank/DDBJ databases">
        <title>Gallibacterium anatis 1637, full genome, WGS.</title>
        <authorList>
            <person name="Laishevtcev A.I."/>
            <person name="Yakimova E.A."/>
            <person name="Petkovich D."/>
            <person name="Stepanova T.V."/>
            <person name="Kalendr R.S."/>
            <person name="Rubalsky E.O."/>
            <person name="Zulkarneev E.R."/>
            <person name="Aleshkin A.V."/>
        </authorList>
    </citation>
    <scope>NUCLEOTIDE SEQUENCE</scope>
    <source>
        <strain evidence="1">1637</strain>
    </source>
</reference>
<name>A0A930YAC6_9PAST</name>
<accession>A0A930YAC6</accession>
<dbReference type="EMBL" id="JADION010000011">
    <property type="protein sequence ID" value="MBF4102473.1"/>
    <property type="molecule type" value="Genomic_DNA"/>
</dbReference>
<evidence type="ECO:0000313" key="1">
    <source>
        <dbReference type="EMBL" id="MBF4102473.1"/>
    </source>
</evidence>
<dbReference type="AlphaFoldDB" id="A0A930YAC6"/>